<dbReference type="SMART" id="SM00608">
    <property type="entry name" value="ACR"/>
    <property type="match status" value="1"/>
</dbReference>
<dbReference type="PANTHER" id="PTHR11905:SF159">
    <property type="entry name" value="ADAM METALLOPROTEASE"/>
    <property type="match status" value="1"/>
</dbReference>
<feature type="transmembrane region" description="Helical" evidence="10">
    <location>
        <begin position="656"/>
        <end position="678"/>
    </location>
</feature>
<dbReference type="GO" id="GO:0046872">
    <property type="term" value="F:metal ion binding"/>
    <property type="evidence" value="ECO:0007669"/>
    <property type="project" value="UniProtKB-KW"/>
</dbReference>
<keyword evidence="7" id="KW-0245">EGF-like domain</keyword>
<evidence type="ECO:0000256" key="4">
    <source>
        <dbReference type="ARBA" id="ARBA00023136"/>
    </source>
</evidence>
<dbReference type="InterPro" id="IPR001590">
    <property type="entry name" value="Peptidase_M12B"/>
</dbReference>
<feature type="region of interest" description="Disordered" evidence="9">
    <location>
        <begin position="761"/>
        <end position="882"/>
    </location>
</feature>
<evidence type="ECO:0000256" key="3">
    <source>
        <dbReference type="ARBA" id="ARBA00022989"/>
    </source>
</evidence>
<protein>
    <submittedName>
        <fullName evidence="15">Peptidase M12B domain-containing protein</fullName>
    </submittedName>
</protein>
<dbReference type="Pfam" id="PF08516">
    <property type="entry name" value="ADAM_CR"/>
    <property type="match status" value="1"/>
</dbReference>
<feature type="binding site" evidence="8">
    <location>
        <position position="297"/>
    </location>
    <ligand>
        <name>Zn(2+)</name>
        <dbReference type="ChEBI" id="CHEBI:29105"/>
        <note>catalytic</note>
    </ligand>
</feature>
<feature type="active site" evidence="8">
    <location>
        <position position="294"/>
    </location>
</feature>
<name>A0A7E4VUE9_PANRE</name>
<evidence type="ECO:0000256" key="9">
    <source>
        <dbReference type="SAM" id="MobiDB-lite"/>
    </source>
</evidence>
<evidence type="ECO:0000259" key="13">
    <source>
        <dbReference type="PROSITE" id="PS50215"/>
    </source>
</evidence>
<dbReference type="InterPro" id="IPR001762">
    <property type="entry name" value="Disintegrin_dom"/>
</dbReference>
<feature type="disulfide bond" evidence="6">
    <location>
        <begin position="420"/>
        <end position="440"/>
    </location>
</feature>
<feature type="binding site" evidence="8">
    <location>
        <position position="293"/>
    </location>
    <ligand>
        <name>Zn(2+)</name>
        <dbReference type="ChEBI" id="CHEBI:29105"/>
        <note>catalytic</note>
    </ligand>
</feature>
<evidence type="ECO:0000259" key="12">
    <source>
        <dbReference type="PROSITE" id="PS50214"/>
    </source>
</evidence>
<dbReference type="Gene3D" id="4.10.70.10">
    <property type="entry name" value="Disintegrin domain"/>
    <property type="match status" value="1"/>
</dbReference>
<dbReference type="GO" id="GO:0016020">
    <property type="term" value="C:membrane"/>
    <property type="evidence" value="ECO:0007669"/>
    <property type="project" value="UniProtKB-SubCell"/>
</dbReference>
<dbReference type="InterPro" id="IPR024079">
    <property type="entry name" value="MetalloPept_cat_dom_sf"/>
</dbReference>
<evidence type="ECO:0000256" key="2">
    <source>
        <dbReference type="ARBA" id="ARBA00022692"/>
    </source>
</evidence>
<keyword evidence="5 7" id="KW-1015">Disulfide bond</keyword>
<feature type="disulfide bond" evidence="8">
    <location>
        <begin position="310"/>
        <end position="315"/>
    </location>
</feature>
<dbReference type="Pfam" id="PF00200">
    <property type="entry name" value="Disintegrin"/>
    <property type="match status" value="1"/>
</dbReference>
<accession>A0A7E4VUE9</accession>
<reference evidence="14" key="1">
    <citation type="journal article" date="2013" name="Genetics">
        <title>The draft genome and transcriptome of Panagrellus redivivus are shaped by the harsh demands of a free-living lifestyle.</title>
        <authorList>
            <person name="Srinivasan J."/>
            <person name="Dillman A.R."/>
            <person name="Macchietto M.G."/>
            <person name="Heikkinen L."/>
            <person name="Lakso M."/>
            <person name="Fracchia K.M."/>
            <person name="Antoshechkin I."/>
            <person name="Mortazavi A."/>
            <person name="Wong G."/>
            <person name="Sternberg P.W."/>
        </authorList>
    </citation>
    <scope>NUCLEOTIDE SEQUENCE [LARGE SCALE GENOMIC DNA]</scope>
    <source>
        <strain evidence="14">MT8872</strain>
    </source>
</reference>
<keyword evidence="8" id="KW-0862">Zinc</keyword>
<feature type="compositionally biased region" description="Low complexity" evidence="9">
    <location>
        <begin position="866"/>
        <end position="876"/>
    </location>
</feature>
<keyword evidence="2 10" id="KW-0812">Transmembrane</keyword>
<feature type="domain" description="Disintegrin" evidence="12">
    <location>
        <begin position="360"/>
        <end position="448"/>
    </location>
</feature>
<evidence type="ECO:0000313" key="15">
    <source>
        <dbReference type="WBParaSite" id="Pan_g3503.t1"/>
    </source>
</evidence>
<evidence type="ECO:0000256" key="7">
    <source>
        <dbReference type="PROSITE-ProRule" id="PRU00076"/>
    </source>
</evidence>
<keyword evidence="14" id="KW-1185">Reference proteome</keyword>
<keyword evidence="4 10" id="KW-0472">Membrane</keyword>
<evidence type="ECO:0000313" key="14">
    <source>
        <dbReference type="Proteomes" id="UP000492821"/>
    </source>
</evidence>
<dbReference type="Gene3D" id="3.40.390.10">
    <property type="entry name" value="Collagenase (Catalytic Domain)"/>
    <property type="match status" value="1"/>
</dbReference>
<feature type="disulfide bond" evidence="7">
    <location>
        <begin position="626"/>
        <end position="635"/>
    </location>
</feature>
<dbReference type="SUPFAM" id="SSF57552">
    <property type="entry name" value="Blood coagulation inhibitor (disintegrin)"/>
    <property type="match status" value="1"/>
</dbReference>
<dbReference type="PROSITE" id="PS00022">
    <property type="entry name" value="EGF_1"/>
    <property type="match status" value="1"/>
</dbReference>
<evidence type="ECO:0000256" key="6">
    <source>
        <dbReference type="PROSITE-ProRule" id="PRU00068"/>
    </source>
</evidence>
<dbReference type="PANTHER" id="PTHR11905">
    <property type="entry name" value="ADAM A DISINTEGRIN AND METALLOPROTEASE DOMAIN"/>
    <property type="match status" value="1"/>
</dbReference>
<dbReference type="SUPFAM" id="SSF55486">
    <property type="entry name" value="Metalloproteases ('zincins'), catalytic domain"/>
    <property type="match status" value="1"/>
</dbReference>
<dbReference type="CDD" id="cd04269">
    <property type="entry name" value="ZnMc_adamalysin_II_like"/>
    <property type="match status" value="1"/>
</dbReference>
<dbReference type="GO" id="GO:0004222">
    <property type="term" value="F:metalloendopeptidase activity"/>
    <property type="evidence" value="ECO:0007669"/>
    <property type="project" value="InterPro"/>
</dbReference>
<evidence type="ECO:0000256" key="10">
    <source>
        <dbReference type="SAM" id="Phobius"/>
    </source>
</evidence>
<comment type="subcellular location">
    <subcellularLocation>
        <location evidence="1">Membrane</location>
        <topology evidence="1">Single-pass membrane protein</topology>
    </subcellularLocation>
</comment>
<dbReference type="PROSITE" id="PS50026">
    <property type="entry name" value="EGF_3"/>
    <property type="match status" value="1"/>
</dbReference>
<keyword evidence="8" id="KW-0479">Metal-binding</keyword>
<sequence>MTQCPVSILFGQHKLPVTADSLVAHSHNATAGFGINVVNLLDPSVEQSIVFRPNDELLSTNLASQLSSSSIHSLCHFTSVTSDGEVNALSTCSPETLTGMFQIGNNFYSLGSTKNGFYLMPMNEGSCVWPKPRRKRRNAQPTYTVPDYYADYIDGQKRYVELAYIADSSVYKKYDSNEIKVRDRLHSIANVVNSFYQPLNIRVTLVWAEIWTDGDKISVVSKSDDTLRDFLAYRKSLMKQFPHDNAQLITDVTFLANVIGKAYKGTMCSYDFSGGIIMDHNPNAASVASTSAHEMGHSFGMEHDPTGCECPSPLCIMAASNGGYTYLSYFSSCSLEHLKKSLDRKMDTCLMNVPKSVYGGAKCGNGVVEDGEDCDCGNLTVCPNKCCIASECKLADKAVCASGDCCDLNTCQPMKKATMCRHPISSCDLPEFCDGDTGECPADFYVQNGLHCPDDKTDYCYDGECGSRDQQCKMIWGPSGYNSITACYARNSYGGGSIYGNCGYDPESNKYTPCEKKNEQCGVLQCHQDTDTPVFGDAVSVHTAYTQVTLTNNTYVKCRVIQTTYSGGKKKRDPGMVKDGAACGKGKMCVDSVCQDMSNVDRGAPQCEPPDCNNKGICNTAGNCHCDYRYGGTSCDIPGYGGSVNSGPAKDDVFNAVLWLVVFLIVLFSVFAGVTYYYHKRKNKWLPAEIWRTTKNMLGIQAIRVPIRKAPAPPGGRRQTNDLNAAWGETPNNVIRVGSRPVYPPSTVTLPAVLSTHPFTNGLTQDSTVPAAPVYSPPTLNNTANRAGRKPQAPGPMFPKPLETRALNPSSRVQGDSSSDENLSPHDVPPPVPPHREVSTPTLKRPSHNAPPPPVAQKPKLPKKPPVSIKPIINNVEPVEDGAKINVKDLAARFDAKKSDVNFN</sequence>
<dbReference type="PROSITE" id="PS50215">
    <property type="entry name" value="ADAM_MEPRO"/>
    <property type="match status" value="1"/>
</dbReference>
<dbReference type="InterPro" id="IPR000742">
    <property type="entry name" value="EGF"/>
</dbReference>
<dbReference type="Proteomes" id="UP000492821">
    <property type="component" value="Unassembled WGS sequence"/>
</dbReference>
<dbReference type="GO" id="GO:0006509">
    <property type="term" value="P:membrane protein ectodomain proteolysis"/>
    <property type="evidence" value="ECO:0007669"/>
    <property type="project" value="TreeGrafter"/>
</dbReference>
<feature type="domain" description="EGF-like" evidence="11">
    <location>
        <begin position="603"/>
        <end position="636"/>
    </location>
</feature>
<evidence type="ECO:0000256" key="5">
    <source>
        <dbReference type="ARBA" id="ARBA00023157"/>
    </source>
</evidence>
<evidence type="ECO:0000256" key="8">
    <source>
        <dbReference type="PROSITE-ProRule" id="PRU00276"/>
    </source>
</evidence>
<dbReference type="Pfam" id="PF01421">
    <property type="entry name" value="Reprolysin"/>
    <property type="match status" value="1"/>
</dbReference>
<feature type="compositionally biased region" description="Polar residues" evidence="9">
    <location>
        <begin position="807"/>
        <end position="822"/>
    </location>
</feature>
<dbReference type="InterPro" id="IPR036436">
    <property type="entry name" value="Disintegrin_dom_sf"/>
</dbReference>
<reference evidence="15" key="2">
    <citation type="submission" date="2020-10" db="UniProtKB">
        <authorList>
            <consortium name="WormBaseParasite"/>
        </authorList>
    </citation>
    <scope>IDENTIFICATION</scope>
</reference>
<dbReference type="FunFam" id="3.40.390.10:FF:000002">
    <property type="entry name" value="Disintegrin and metalloproteinase domain-containing protein 22"/>
    <property type="match status" value="1"/>
</dbReference>
<feature type="binding site" evidence="8">
    <location>
        <position position="303"/>
    </location>
    <ligand>
        <name>Zn(2+)</name>
        <dbReference type="ChEBI" id="CHEBI:29105"/>
        <note>catalytic</note>
    </ligand>
</feature>
<dbReference type="InterPro" id="IPR034027">
    <property type="entry name" value="Reprolysin_adamalysin"/>
</dbReference>
<dbReference type="WBParaSite" id="Pan_g3503.t1">
    <property type="protein sequence ID" value="Pan_g3503.t1"/>
    <property type="gene ID" value="Pan_g3503"/>
</dbReference>
<comment type="caution">
    <text evidence="7">Lacks conserved residue(s) required for the propagation of feature annotation.</text>
</comment>
<dbReference type="InterPro" id="IPR006586">
    <property type="entry name" value="ADAM_Cys-rich"/>
</dbReference>
<dbReference type="PROSITE" id="PS50214">
    <property type="entry name" value="DISINTEGRIN_2"/>
    <property type="match status" value="1"/>
</dbReference>
<feature type="domain" description="Peptidase M12B" evidence="13">
    <location>
        <begin position="158"/>
        <end position="354"/>
    </location>
</feature>
<keyword evidence="3 10" id="KW-1133">Transmembrane helix</keyword>
<organism evidence="14 15">
    <name type="scientific">Panagrellus redivivus</name>
    <name type="common">Microworm</name>
    <dbReference type="NCBI Taxonomy" id="6233"/>
    <lineage>
        <taxon>Eukaryota</taxon>
        <taxon>Metazoa</taxon>
        <taxon>Ecdysozoa</taxon>
        <taxon>Nematoda</taxon>
        <taxon>Chromadorea</taxon>
        <taxon>Rhabditida</taxon>
        <taxon>Tylenchina</taxon>
        <taxon>Panagrolaimomorpha</taxon>
        <taxon>Panagrolaimoidea</taxon>
        <taxon>Panagrolaimidae</taxon>
        <taxon>Panagrellus</taxon>
    </lineage>
</organism>
<proteinExistence type="predicted"/>
<dbReference type="AlphaFoldDB" id="A0A7E4VUE9"/>
<dbReference type="SMART" id="SM00050">
    <property type="entry name" value="DISIN"/>
    <property type="match status" value="1"/>
</dbReference>
<evidence type="ECO:0000259" key="11">
    <source>
        <dbReference type="PROSITE" id="PS50026"/>
    </source>
</evidence>
<evidence type="ECO:0000256" key="1">
    <source>
        <dbReference type="ARBA" id="ARBA00004167"/>
    </source>
</evidence>